<sequence length="67" mass="7821">MDLATALLTCSHLQLNFAEPIQPFLEENNNHIIQKVSYHHAMQVSLHHKYVIWEASYHPTLHVYLAL</sequence>
<dbReference type="AlphaFoldDB" id="A0A2P2NFF9"/>
<accession>A0A2P2NFF9</accession>
<protein>
    <submittedName>
        <fullName evidence="1">Uncharacterized protein</fullName>
    </submittedName>
</protein>
<dbReference type="EMBL" id="GGEC01060724">
    <property type="protein sequence ID" value="MBX41208.1"/>
    <property type="molecule type" value="Transcribed_RNA"/>
</dbReference>
<proteinExistence type="predicted"/>
<name>A0A2P2NFF9_RHIMU</name>
<reference evidence="1" key="1">
    <citation type="submission" date="2018-02" db="EMBL/GenBank/DDBJ databases">
        <title>Rhizophora mucronata_Transcriptome.</title>
        <authorList>
            <person name="Meera S.P."/>
            <person name="Sreeshan A."/>
            <person name="Augustine A."/>
        </authorList>
    </citation>
    <scope>NUCLEOTIDE SEQUENCE</scope>
    <source>
        <tissue evidence="1">Leaf</tissue>
    </source>
</reference>
<evidence type="ECO:0000313" key="1">
    <source>
        <dbReference type="EMBL" id="MBX41208.1"/>
    </source>
</evidence>
<organism evidence="1">
    <name type="scientific">Rhizophora mucronata</name>
    <name type="common">Asiatic mangrove</name>
    <dbReference type="NCBI Taxonomy" id="61149"/>
    <lineage>
        <taxon>Eukaryota</taxon>
        <taxon>Viridiplantae</taxon>
        <taxon>Streptophyta</taxon>
        <taxon>Embryophyta</taxon>
        <taxon>Tracheophyta</taxon>
        <taxon>Spermatophyta</taxon>
        <taxon>Magnoliopsida</taxon>
        <taxon>eudicotyledons</taxon>
        <taxon>Gunneridae</taxon>
        <taxon>Pentapetalae</taxon>
        <taxon>rosids</taxon>
        <taxon>fabids</taxon>
        <taxon>Malpighiales</taxon>
        <taxon>Rhizophoraceae</taxon>
        <taxon>Rhizophora</taxon>
    </lineage>
</organism>